<dbReference type="InterPro" id="IPR015943">
    <property type="entry name" value="WD40/YVTN_repeat-like_dom_sf"/>
</dbReference>
<feature type="transmembrane region" description="Helical" evidence="1">
    <location>
        <begin position="16"/>
        <end position="35"/>
    </location>
</feature>
<proteinExistence type="predicted"/>
<protein>
    <submittedName>
        <fullName evidence="2">Uncharacterized protein</fullName>
    </submittedName>
</protein>
<dbReference type="AlphaFoldDB" id="A0A1J4T9M8"/>
<keyword evidence="1" id="KW-0812">Transmembrane</keyword>
<gene>
    <name evidence="2" type="ORF">AUJ27_03360</name>
</gene>
<reference evidence="2 3" key="1">
    <citation type="journal article" date="2016" name="Environ. Microbiol.">
        <title>Genomic resolution of a cold subsurface aquifer community provides metabolic insights for novel microbes adapted to high CO concentrations.</title>
        <authorList>
            <person name="Probst A.J."/>
            <person name="Castelle C.J."/>
            <person name="Singh A."/>
            <person name="Brown C.T."/>
            <person name="Anantharaman K."/>
            <person name="Sharon I."/>
            <person name="Hug L.A."/>
            <person name="Burstein D."/>
            <person name="Emerson J.B."/>
            <person name="Thomas B.C."/>
            <person name="Banfield J.F."/>
        </authorList>
    </citation>
    <scope>NUCLEOTIDE SEQUENCE [LARGE SCALE GENOMIC DNA]</scope>
    <source>
        <strain evidence="2">CG1_02_37_44</strain>
    </source>
</reference>
<organism evidence="2 3">
    <name type="scientific">Candidatus Falkowbacteria bacterium CG1_02_37_44</name>
    <dbReference type="NCBI Taxonomy" id="1805146"/>
    <lineage>
        <taxon>Bacteria</taxon>
        <taxon>Candidatus Falkowiibacteriota</taxon>
    </lineage>
</organism>
<comment type="caution">
    <text evidence="2">The sequence shown here is derived from an EMBL/GenBank/DDBJ whole genome shotgun (WGS) entry which is preliminary data.</text>
</comment>
<evidence type="ECO:0000256" key="1">
    <source>
        <dbReference type="SAM" id="Phobius"/>
    </source>
</evidence>
<dbReference type="SUPFAM" id="SSF63829">
    <property type="entry name" value="Calcium-dependent phosphotriesterase"/>
    <property type="match status" value="1"/>
</dbReference>
<keyword evidence="1" id="KW-1133">Transmembrane helix</keyword>
<dbReference type="EMBL" id="MNUU01000064">
    <property type="protein sequence ID" value="OIO06927.1"/>
    <property type="molecule type" value="Genomic_DNA"/>
</dbReference>
<name>A0A1J4T9M8_9BACT</name>
<keyword evidence="1" id="KW-0472">Membrane</keyword>
<dbReference type="Proteomes" id="UP000183192">
    <property type="component" value="Unassembled WGS sequence"/>
</dbReference>
<evidence type="ECO:0000313" key="3">
    <source>
        <dbReference type="Proteomes" id="UP000183192"/>
    </source>
</evidence>
<dbReference type="Gene3D" id="2.130.10.10">
    <property type="entry name" value="YVTN repeat-like/Quinoprotein amine dehydrogenase"/>
    <property type="match status" value="2"/>
</dbReference>
<evidence type="ECO:0000313" key="2">
    <source>
        <dbReference type="EMBL" id="OIO06927.1"/>
    </source>
</evidence>
<dbReference type="SUPFAM" id="SSF101898">
    <property type="entry name" value="NHL repeat"/>
    <property type="match status" value="1"/>
</dbReference>
<dbReference type="STRING" id="1805146.AUJ27_03360"/>
<sequence>MFLYLSESRFWRAKRAIVLILIILIALGAGGIFVYKNILRPGPEKEEWAPAGEENRNCIYSDKYDVKLVMPTAFGLLDQFALLPNGDIAMGDKANNRILLFHNNTFETVVTGDINASAVTALPDGRIAYLEHNEVSLLNYRTKEKERLGKVPGERYLQALGSDKQGNIYVGTSGAGLFRFKNGKLEKIAESLPFSKLDSVQITDIAVGLDGVVYVAGFEKVFAVDPTGAIQPIAEGLVDEPVWVEVGLDGMVYINELSRGLQRFDPKTKQLSQLNINYHFYGMLALTANELLVHDTRGILFTLNLETNAVKLLYTSVGNDFAFVAGADDKVFFATPSLEPVLKQHIVELSGAGERIDLNNLEYTVIFAADVDNENRLNLLTDKGIVRLNRDRSIKTVPIRIEGREFPMMRNFAVGKDIWYVVATDFNEKIEIFSVDKVGAVNFLPINFTRDSFGTGIYRVDDARIDVAPDGSLALIATAKGSASQGPYIQRVYRADADGLDLKEIAHLDSGRVAGMVDIAVGPDNSVFVLTMRGEIPNVGGSDSIYKIGKNNKIAEAVHICPGRDPESIDVDSAGNIWFGSTLGVFKATPNVR</sequence>
<accession>A0A1J4T9M8</accession>